<reference evidence="6 7" key="1">
    <citation type="submission" date="2019-01" db="EMBL/GenBank/DDBJ databases">
        <title>Nuclear Genome Assembly of the Microalgal Biofuel strain Nannochloropsis salina CCMP1776.</title>
        <authorList>
            <person name="Hovde B."/>
        </authorList>
    </citation>
    <scope>NUCLEOTIDE SEQUENCE [LARGE SCALE GENOMIC DNA]</scope>
    <source>
        <strain evidence="6 7">CCMP1776</strain>
    </source>
</reference>
<protein>
    <submittedName>
        <fullName evidence="6">Uncharacterized protein</fullName>
    </submittedName>
</protein>
<dbReference type="OrthoDB" id="5307821at2759"/>
<dbReference type="AlphaFoldDB" id="A0A4D9D576"/>
<comment type="caution">
    <text evidence="6">The sequence shown here is derived from an EMBL/GenBank/DDBJ whole genome shotgun (WGS) entry which is preliminary data.</text>
</comment>
<dbReference type="EMBL" id="SDOX01000008">
    <property type="protein sequence ID" value="TFJ86600.1"/>
    <property type="molecule type" value="Genomic_DNA"/>
</dbReference>
<dbReference type="PRINTS" id="PR00080">
    <property type="entry name" value="SDRFAMILY"/>
</dbReference>
<comment type="function">
    <text evidence="3">Putative oxidoreductase.</text>
</comment>
<dbReference type="InterPro" id="IPR002347">
    <property type="entry name" value="SDR_fam"/>
</dbReference>
<comment type="similarity">
    <text evidence="1 4">Belongs to the short-chain dehydrogenases/reductases (SDR) family.</text>
</comment>
<dbReference type="PRINTS" id="PR00081">
    <property type="entry name" value="GDHRDH"/>
</dbReference>
<dbReference type="Proteomes" id="UP000355283">
    <property type="component" value="Unassembled WGS sequence"/>
</dbReference>
<evidence type="ECO:0000256" key="5">
    <source>
        <dbReference type="SAM" id="SignalP"/>
    </source>
</evidence>
<dbReference type="Gene3D" id="3.40.50.720">
    <property type="entry name" value="NAD(P)-binding Rossmann-like Domain"/>
    <property type="match status" value="1"/>
</dbReference>
<feature type="signal peptide" evidence="5">
    <location>
        <begin position="1"/>
        <end position="23"/>
    </location>
</feature>
<dbReference type="GO" id="GO:0016491">
    <property type="term" value="F:oxidoreductase activity"/>
    <property type="evidence" value="ECO:0007669"/>
    <property type="project" value="UniProtKB-KW"/>
</dbReference>
<evidence type="ECO:0000313" key="6">
    <source>
        <dbReference type="EMBL" id="TFJ86600.1"/>
    </source>
</evidence>
<dbReference type="PANTHER" id="PTHR44196:SF1">
    <property type="entry name" value="DEHYDROGENASE_REDUCTASE SDR FAMILY MEMBER 7B"/>
    <property type="match status" value="1"/>
</dbReference>
<feature type="chain" id="PRO_5020040851" evidence="5">
    <location>
        <begin position="24"/>
        <end position="371"/>
    </location>
</feature>
<evidence type="ECO:0000313" key="7">
    <source>
        <dbReference type="Proteomes" id="UP000355283"/>
    </source>
</evidence>
<proteinExistence type="inferred from homology"/>
<keyword evidence="2" id="KW-0560">Oxidoreductase</keyword>
<organism evidence="6 7">
    <name type="scientific">Nannochloropsis salina CCMP1776</name>
    <dbReference type="NCBI Taxonomy" id="1027361"/>
    <lineage>
        <taxon>Eukaryota</taxon>
        <taxon>Sar</taxon>
        <taxon>Stramenopiles</taxon>
        <taxon>Ochrophyta</taxon>
        <taxon>Eustigmatophyceae</taxon>
        <taxon>Eustigmatales</taxon>
        <taxon>Monodopsidaceae</taxon>
        <taxon>Microchloropsis</taxon>
        <taxon>Microchloropsis salina</taxon>
    </lineage>
</organism>
<evidence type="ECO:0000256" key="2">
    <source>
        <dbReference type="ARBA" id="ARBA00023002"/>
    </source>
</evidence>
<evidence type="ECO:0000256" key="3">
    <source>
        <dbReference type="ARBA" id="ARBA00037096"/>
    </source>
</evidence>
<gene>
    <name evidence="6" type="ORF">NSK_002257</name>
</gene>
<dbReference type="InterPro" id="IPR020904">
    <property type="entry name" value="Sc_DH/Rdtase_CS"/>
</dbReference>
<dbReference type="GO" id="GO:0016020">
    <property type="term" value="C:membrane"/>
    <property type="evidence" value="ECO:0007669"/>
    <property type="project" value="TreeGrafter"/>
</dbReference>
<dbReference type="SUPFAM" id="SSF51735">
    <property type="entry name" value="NAD(P)-binding Rossmann-fold domains"/>
    <property type="match status" value="1"/>
</dbReference>
<dbReference type="InterPro" id="IPR036291">
    <property type="entry name" value="NAD(P)-bd_dom_sf"/>
</dbReference>
<dbReference type="PANTHER" id="PTHR44196">
    <property type="entry name" value="DEHYDROGENASE/REDUCTASE SDR FAMILY MEMBER 7B"/>
    <property type="match status" value="1"/>
</dbReference>
<accession>A0A4D9D576</accession>
<dbReference type="PROSITE" id="PS00061">
    <property type="entry name" value="ADH_SHORT"/>
    <property type="match status" value="1"/>
</dbReference>
<evidence type="ECO:0000256" key="4">
    <source>
        <dbReference type="RuleBase" id="RU000363"/>
    </source>
</evidence>
<name>A0A4D9D576_9STRA</name>
<sequence length="371" mass="39880">MRRGTRSNLGAVLLLLVISGGSAFVKLLKASVARRPCHFRCTNHRLVMGILLSFSNGPSIDNFLDGKVVWITGASSGLGKAMAIEAARRGARVILSARSIDKLKSVEQECLAVAPLKTSNASRSARSRCSSSDAPSATVLVHPLDMLRYDDGSFDAAVALVLGTMGGLDILVNNAGVSTRSSAEETSLSVDQSVMATNFFGPVALTKAALRLLRQSPSRSPHIVVVNSVQGKLGLGMRTSYAASKHALTGYFDSLRAELSLDSIPVTTVFPGYIRTDLSLNALTGRGEKYAQMDETTAKGLDPTRLAVKIFQAAAAGKQEVIFAPFDARAAIYLRNIIPHVVFRILARKAQKALRDRIPNESRREETKKKK</sequence>
<evidence type="ECO:0000256" key="1">
    <source>
        <dbReference type="ARBA" id="ARBA00006484"/>
    </source>
</evidence>
<dbReference type="Pfam" id="PF00106">
    <property type="entry name" value="adh_short"/>
    <property type="match status" value="2"/>
</dbReference>
<keyword evidence="7" id="KW-1185">Reference proteome</keyword>
<keyword evidence="5" id="KW-0732">Signal</keyword>